<gene>
    <name evidence="2" type="primary">005L</name>
    <name evidence="3" type="synonym">006L</name>
    <name evidence="2" type="ORF">IIV22_005L</name>
    <name evidence="3" type="ORF">IIV22A_006L</name>
</gene>
<keyword evidence="5" id="KW-1185">Reference proteome</keyword>
<dbReference type="RefSeq" id="YP_009010767.1">
    <property type="nucleotide sequence ID" value="NC_023615.1"/>
</dbReference>
<evidence type="ECO:0000313" key="2">
    <source>
        <dbReference type="EMBL" id="CCV01682.1"/>
    </source>
</evidence>
<dbReference type="GeneID" id="18501556"/>
<organism evidence="2 5">
    <name type="scientific">Invertebrate iridescent virus 22</name>
    <dbReference type="NCBI Taxonomy" id="345198"/>
    <lineage>
        <taxon>Viruses</taxon>
        <taxon>Varidnaviria</taxon>
        <taxon>Bamfordvirae</taxon>
        <taxon>Nucleocytoviricota</taxon>
        <taxon>Megaviricetes</taxon>
        <taxon>Pimascovirales</taxon>
        <taxon>Pimascovirales incertae sedis</taxon>
        <taxon>Iridoviridae</taxon>
        <taxon>Betairidovirinae</taxon>
        <taxon>Chloriridovirus</taxon>
        <taxon>Chloriridovirus simulium1</taxon>
    </lineage>
</organism>
<dbReference type="Proteomes" id="UP000141616">
    <property type="component" value="Segment"/>
</dbReference>
<dbReference type="EMBL" id="HF920634">
    <property type="protein sequence ID" value="CCV01850.1"/>
    <property type="molecule type" value="Genomic_DNA"/>
</dbReference>
<reference evidence="3 4" key="2">
    <citation type="submission" date="2013-03" db="EMBL/GenBank/DDBJ databases">
        <title>Genomic and evolutionary features of invertebrate iridoviruse.</title>
        <authorList>
            <person name="Piegu B."/>
            <person name="Guizard S."/>
            <person name="Bideshi D."/>
            <person name="Spears T."/>
            <person name="Federici B."/>
            <person name="Bigot Y."/>
        </authorList>
    </citation>
    <scope>NUCLEOTIDE SEQUENCE [LARGE SCALE GENOMIC DNA]</scope>
    <source>
        <strain evidence="3">IIV22Aberystwyth</strain>
    </source>
</reference>
<protein>
    <submittedName>
        <fullName evidence="2">Uncharacterized protein</fullName>
    </submittedName>
</protein>
<sequence>MSGDNIKNLKMVTSQPLNLSDLEYTKKLLEPFEDIVVERFESPLPSTKNCNKGIFVLIAIGLILLINFPKVREKSGLNDYILWLISAFLLFGVVY</sequence>
<accession>W8W2A2</accession>
<reference evidence="2 5" key="1">
    <citation type="journal article" date="2013" name="J. Gen. Virol.">
        <title>Complete genome sequence of invertebrate iridescent virus 22 isolated from a blackfly larva.</title>
        <authorList>
            <person name="Piegu B."/>
            <person name="Guizard S."/>
            <person name="Spears T."/>
            <person name="Cruaud C."/>
            <person name="Couloux A."/>
            <person name="Bideshi D.K."/>
            <person name="Federici B.A."/>
            <person name="Bigot Y."/>
        </authorList>
    </citation>
    <scope>NUCLEOTIDE SEQUENCE [LARGE SCALE GENOMIC DNA]</scope>
</reference>
<keyword evidence="1" id="KW-0472">Membrane</keyword>
<dbReference type="Proteomes" id="UP000154968">
    <property type="component" value="Segment"/>
</dbReference>
<keyword evidence="1" id="KW-0812">Transmembrane</keyword>
<dbReference type="EMBL" id="HF920633">
    <property type="protein sequence ID" value="CCV01682.1"/>
    <property type="molecule type" value="Genomic_DNA"/>
</dbReference>
<evidence type="ECO:0000313" key="3">
    <source>
        <dbReference type="EMBL" id="CCV01850.1"/>
    </source>
</evidence>
<evidence type="ECO:0000313" key="5">
    <source>
        <dbReference type="Proteomes" id="UP000154968"/>
    </source>
</evidence>
<proteinExistence type="predicted"/>
<dbReference type="RefSeq" id="YP_008357303.1">
    <property type="nucleotide sequence ID" value="NC_021901.1"/>
</dbReference>
<dbReference type="KEGG" id="vg:18501556"/>
<dbReference type="GeneID" id="16414344"/>
<keyword evidence="1" id="KW-1133">Transmembrane helix</keyword>
<accession>S6DCX3</accession>
<dbReference type="KEGG" id="vg:16414344"/>
<name>S6DCX3_9VIRU</name>
<feature type="transmembrane region" description="Helical" evidence="1">
    <location>
        <begin position="76"/>
        <end position="94"/>
    </location>
</feature>
<evidence type="ECO:0000313" key="4">
    <source>
        <dbReference type="Proteomes" id="UP000141616"/>
    </source>
</evidence>
<feature type="transmembrane region" description="Helical" evidence="1">
    <location>
        <begin position="53"/>
        <end position="69"/>
    </location>
</feature>
<evidence type="ECO:0000256" key="1">
    <source>
        <dbReference type="SAM" id="Phobius"/>
    </source>
</evidence>